<protein>
    <recommendedName>
        <fullName evidence="4">G domain-containing protein</fullName>
    </recommendedName>
</protein>
<gene>
    <name evidence="2" type="ORF">BSZ32_14070</name>
</gene>
<evidence type="ECO:0000313" key="3">
    <source>
        <dbReference type="Proteomes" id="UP000239907"/>
    </source>
</evidence>
<dbReference type="AlphaFoldDB" id="A0A2S7U3B8"/>
<reference evidence="2 3" key="1">
    <citation type="submission" date="2016-12" db="EMBL/GenBank/DDBJ databases">
        <title>Study of bacterial adaptation to deep sea.</title>
        <authorList>
            <person name="Song J."/>
            <person name="Yoshizawa S."/>
            <person name="Kogure K."/>
        </authorList>
    </citation>
    <scope>NUCLEOTIDE SEQUENCE [LARGE SCALE GENOMIC DNA]</scope>
    <source>
        <strain evidence="2 3">SAORIC-165</strain>
    </source>
</reference>
<dbReference type="Gene3D" id="3.40.50.300">
    <property type="entry name" value="P-loop containing nucleotide triphosphate hydrolases"/>
    <property type="match status" value="1"/>
</dbReference>
<comment type="caution">
    <text evidence="2">The sequence shown here is derived from an EMBL/GenBank/DDBJ whole genome shotgun (WGS) entry which is preliminary data.</text>
</comment>
<evidence type="ECO:0000313" key="2">
    <source>
        <dbReference type="EMBL" id="PQJ29508.1"/>
    </source>
</evidence>
<keyword evidence="1" id="KW-1133">Transmembrane helix</keyword>
<dbReference type="RefSeq" id="WP_105044006.1">
    <property type="nucleotide sequence ID" value="NZ_MQWA01000001.1"/>
</dbReference>
<sequence>MLGEEYAATRDSLIELIRYTRVLAKRSATPLEEGEDALDDQLRRPFRFVVIGEAGAGKTSLMQKLAGVNYASEPLKSPSVSIIRDAGYRVFLEAEDACEKHYVRGAKDVEIIEVHDYGKLSETQHASLDYLLEETDFLFWVFTAENPWSASTWDAVEDKHAQVCMRSALVLQQVDRRAAEDISMLLGHMKELCEKRVEIGIPQFALSTQNGSGINECFTHVNLSLNRSVDRRRELRNVYKTTYAMLRRTEGNIDDRSRNLAGDQEYLQSIEAQIDRSREEEVRHVMANMSQLSLLLSSQIKRVMRYTSLRTGVVASHIAIFGKGDTATKVEHFLIEKVSEEAEAYAKVETEKMRQQCRKNWGEIRPHLVDRLSIDVGDFNEASFDEQQEVFCEGMAKSVSQAILHLKLRRFLDVLIVRRYKVMRKIIKLALFLLTAGSLIAVLTNKLLGVGALTLVGIGVALLAASVVYSRLTGSLVNRSFAESLEDSAPALRKSLRDGYVDRVRAYYNGYTPMFESMRRHISDAKSDLQPQQKVAAQLFLRLKALEQEI</sequence>
<dbReference type="OrthoDB" id="9802035at2"/>
<dbReference type="CDD" id="cd00882">
    <property type="entry name" value="Ras_like_GTPase"/>
    <property type="match status" value="1"/>
</dbReference>
<evidence type="ECO:0008006" key="4">
    <source>
        <dbReference type="Google" id="ProtNLM"/>
    </source>
</evidence>
<dbReference type="EMBL" id="MQWA01000001">
    <property type="protein sequence ID" value="PQJ29508.1"/>
    <property type="molecule type" value="Genomic_DNA"/>
</dbReference>
<keyword evidence="3" id="KW-1185">Reference proteome</keyword>
<name>A0A2S7U3B8_9BACT</name>
<dbReference type="InterPro" id="IPR027417">
    <property type="entry name" value="P-loop_NTPase"/>
</dbReference>
<dbReference type="SUPFAM" id="SSF52540">
    <property type="entry name" value="P-loop containing nucleoside triphosphate hydrolases"/>
    <property type="match status" value="1"/>
</dbReference>
<accession>A0A2S7U3B8</accession>
<evidence type="ECO:0000256" key="1">
    <source>
        <dbReference type="SAM" id="Phobius"/>
    </source>
</evidence>
<feature type="transmembrane region" description="Helical" evidence="1">
    <location>
        <begin position="450"/>
        <end position="469"/>
    </location>
</feature>
<keyword evidence="1" id="KW-0472">Membrane</keyword>
<keyword evidence="1" id="KW-0812">Transmembrane</keyword>
<dbReference type="Proteomes" id="UP000239907">
    <property type="component" value="Unassembled WGS sequence"/>
</dbReference>
<feature type="transmembrane region" description="Helical" evidence="1">
    <location>
        <begin position="426"/>
        <end position="444"/>
    </location>
</feature>
<organism evidence="2 3">
    <name type="scientific">Rubritalea profundi</name>
    <dbReference type="NCBI Taxonomy" id="1658618"/>
    <lineage>
        <taxon>Bacteria</taxon>
        <taxon>Pseudomonadati</taxon>
        <taxon>Verrucomicrobiota</taxon>
        <taxon>Verrucomicrobiia</taxon>
        <taxon>Verrucomicrobiales</taxon>
        <taxon>Rubritaleaceae</taxon>
        <taxon>Rubritalea</taxon>
    </lineage>
</organism>
<proteinExistence type="predicted"/>